<dbReference type="PANTHER" id="PTHR48225:SF6">
    <property type="entry name" value="HORMA DOMAIN-CONTAINING PROTEIN 2"/>
    <property type="match status" value="1"/>
</dbReference>
<feature type="compositionally biased region" description="Basic and acidic residues" evidence="6">
    <location>
        <begin position="159"/>
        <end position="171"/>
    </location>
</feature>
<accession>A0A7L3G772</accession>
<dbReference type="GO" id="GO:0005634">
    <property type="term" value="C:nucleus"/>
    <property type="evidence" value="ECO:0007669"/>
    <property type="project" value="UniProtKB-SubCell"/>
</dbReference>
<dbReference type="EMBL" id="VZTV01023187">
    <property type="protein sequence ID" value="NXT88321.1"/>
    <property type="molecule type" value="Genomic_DNA"/>
</dbReference>
<dbReference type="AlphaFoldDB" id="A0A7L3G772"/>
<proteinExistence type="predicted"/>
<dbReference type="PROSITE" id="PS50815">
    <property type="entry name" value="HORMA"/>
    <property type="match status" value="1"/>
</dbReference>
<evidence type="ECO:0000256" key="2">
    <source>
        <dbReference type="ARBA" id="ARBA00004286"/>
    </source>
</evidence>
<keyword evidence="3" id="KW-0158">Chromosome</keyword>
<evidence type="ECO:0000256" key="1">
    <source>
        <dbReference type="ARBA" id="ARBA00004123"/>
    </source>
</evidence>
<keyword evidence="5" id="KW-0469">Meiosis</keyword>
<keyword evidence="4" id="KW-0539">Nucleus</keyword>
<dbReference type="GO" id="GO:0005694">
    <property type="term" value="C:chromosome"/>
    <property type="evidence" value="ECO:0007669"/>
    <property type="project" value="UniProtKB-SubCell"/>
</dbReference>
<dbReference type="InterPro" id="IPR036570">
    <property type="entry name" value="HORMA_dom_sf"/>
</dbReference>
<comment type="subcellular location">
    <subcellularLocation>
        <location evidence="2">Chromosome</location>
    </subcellularLocation>
    <subcellularLocation>
        <location evidence="1">Nucleus</location>
    </subcellularLocation>
</comment>
<feature type="non-terminal residue" evidence="8">
    <location>
        <position position="1"/>
    </location>
</feature>
<evidence type="ECO:0000256" key="4">
    <source>
        <dbReference type="ARBA" id="ARBA00023242"/>
    </source>
</evidence>
<evidence type="ECO:0000313" key="8">
    <source>
        <dbReference type="EMBL" id="NXT88321.1"/>
    </source>
</evidence>
<reference evidence="8 9" key="1">
    <citation type="submission" date="2019-09" db="EMBL/GenBank/DDBJ databases">
        <title>Bird 10,000 Genomes (B10K) Project - Family phase.</title>
        <authorList>
            <person name="Zhang G."/>
        </authorList>
    </citation>
    <scope>NUCLEOTIDE SEQUENCE [LARGE SCALE GENOMIC DNA]</scope>
    <source>
        <strain evidence="8">B10K-DU-029-28</strain>
    </source>
</reference>
<name>A0A7L3G772_9AVES</name>
<protein>
    <submittedName>
        <fullName evidence="8">HORM2 protein</fullName>
    </submittedName>
</protein>
<dbReference type="Pfam" id="PF02301">
    <property type="entry name" value="HORMA"/>
    <property type="match status" value="1"/>
</dbReference>
<dbReference type="SUPFAM" id="SSF56019">
    <property type="entry name" value="The spindle assembly checkpoint protein mad2"/>
    <property type="match status" value="1"/>
</dbReference>
<dbReference type="OrthoDB" id="1928087at2759"/>
<evidence type="ECO:0000259" key="7">
    <source>
        <dbReference type="PROSITE" id="PS50815"/>
    </source>
</evidence>
<organism evidence="8 9">
    <name type="scientific">Anhinga rufa</name>
    <name type="common">African darter</name>
    <dbReference type="NCBI Taxonomy" id="317792"/>
    <lineage>
        <taxon>Eukaryota</taxon>
        <taxon>Metazoa</taxon>
        <taxon>Chordata</taxon>
        <taxon>Craniata</taxon>
        <taxon>Vertebrata</taxon>
        <taxon>Euteleostomi</taxon>
        <taxon>Archelosauria</taxon>
        <taxon>Archosauria</taxon>
        <taxon>Dinosauria</taxon>
        <taxon>Saurischia</taxon>
        <taxon>Theropoda</taxon>
        <taxon>Coelurosauria</taxon>
        <taxon>Aves</taxon>
        <taxon>Neognathae</taxon>
        <taxon>Neoaves</taxon>
        <taxon>Aequornithes</taxon>
        <taxon>Suliformes</taxon>
        <taxon>Anhingidae</taxon>
        <taxon>Anhinga</taxon>
    </lineage>
</organism>
<feature type="region of interest" description="Disordered" evidence="6">
    <location>
        <begin position="152"/>
        <end position="171"/>
    </location>
</feature>
<evidence type="ECO:0000256" key="5">
    <source>
        <dbReference type="ARBA" id="ARBA00023254"/>
    </source>
</evidence>
<feature type="domain" description="HORMA" evidence="7">
    <location>
        <begin position="1"/>
        <end position="96"/>
    </location>
</feature>
<keyword evidence="9" id="KW-1185">Reference proteome</keyword>
<dbReference type="PANTHER" id="PTHR48225">
    <property type="entry name" value="HORMA DOMAIN-CONTAINING PROTEIN 1"/>
    <property type="match status" value="1"/>
</dbReference>
<feature type="region of interest" description="Disordered" evidence="6">
    <location>
        <begin position="117"/>
        <end position="140"/>
    </location>
</feature>
<dbReference type="GO" id="GO:0051321">
    <property type="term" value="P:meiotic cell cycle"/>
    <property type="evidence" value="ECO:0007669"/>
    <property type="project" value="UniProtKB-KW"/>
</dbReference>
<dbReference type="InterPro" id="IPR051294">
    <property type="entry name" value="HORMA_MeioticProgression"/>
</dbReference>
<dbReference type="InterPro" id="IPR003511">
    <property type="entry name" value="HORMA_dom"/>
</dbReference>
<dbReference type="Gene3D" id="3.30.900.10">
    <property type="entry name" value="HORMA domain"/>
    <property type="match status" value="1"/>
</dbReference>
<sequence>SNQMNFVNGVCSEDLKQASRLLIRKLYLLMQNLGPLPNDITLTMKLLYYNDVTPKDYQPPGFKEADSPRDLLFDGDPVNLKVGSVSTGFHLMKVRVTTEKKRMGTVEQRNLIQKNGPTEISHQGLDCDEEEEEGSTKINSLNLAFSQEEVIGPKKKRKVSEPEKLLLEGRK</sequence>
<gene>
    <name evidence="8" type="primary">Hormad2</name>
    <name evidence="8" type="ORF">ANHRUF_R00701</name>
</gene>
<evidence type="ECO:0000313" key="9">
    <source>
        <dbReference type="Proteomes" id="UP000528690"/>
    </source>
</evidence>
<feature type="non-terminal residue" evidence="8">
    <location>
        <position position="171"/>
    </location>
</feature>
<comment type="caution">
    <text evidence="8">The sequence shown here is derived from an EMBL/GenBank/DDBJ whole genome shotgun (WGS) entry which is preliminary data.</text>
</comment>
<evidence type="ECO:0000256" key="3">
    <source>
        <dbReference type="ARBA" id="ARBA00022454"/>
    </source>
</evidence>
<evidence type="ECO:0000256" key="6">
    <source>
        <dbReference type="SAM" id="MobiDB-lite"/>
    </source>
</evidence>
<dbReference type="Proteomes" id="UP000528690">
    <property type="component" value="Unassembled WGS sequence"/>
</dbReference>